<evidence type="ECO:0000256" key="1">
    <source>
        <dbReference type="ARBA" id="ARBA00004141"/>
    </source>
</evidence>
<feature type="domain" description="CSC1/OSCA1-like 7TM region" evidence="9">
    <location>
        <begin position="429"/>
        <end position="698"/>
    </location>
</feature>
<feature type="transmembrane region" description="Helical" evidence="8">
    <location>
        <begin position="704"/>
        <end position="723"/>
    </location>
</feature>
<feature type="transmembrane region" description="Helical" evidence="8">
    <location>
        <begin position="554"/>
        <end position="578"/>
    </location>
</feature>
<keyword evidence="4 8" id="KW-0812">Transmembrane</keyword>
<evidence type="ECO:0000259" key="11">
    <source>
        <dbReference type="Pfam" id="PF14703"/>
    </source>
</evidence>
<dbReference type="PANTHER" id="PTHR13018">
    <property type="entry name" value="PROBABLE MEMBRANE PROTEIN DUF221-RELATED"/>
    <property type="match status" value="1"/>
</dbReference>
<feature type="domain" description="CSC1/OSCA1-like cytosolic" evidence="11">
    <location>
        <begin position="276"/>
        <end position="418"/>
    </location>
</feature>
<evidence type="ECO:0000256" key="2">
    <source>
        <dbReference type="ARBA" id="ARBA00007779"/>
    </source>
</evidence>
<evidence type="ECO:0000256" key="8">
    <source>
        <dbReference type="SAM" id="Phobius"/>
    </source>
</evidence>
<evidence type="ECO:0000259" key="10">
    <source>
        <dbReference type="Pfam" id="PF13967"/>
    </source>
</evidence>
<feature type="transmembrane region" description="Helical" evidence="8">
    <location>
        <begin position="627"/>
        <end position="655"/>
    </location>
</feature>
<reference evidence="12 13" key="1">
    <citation type="journal article" date="2024" name="Nat. Commun.">
        <title>Phylogenomics reveals the evolutionary origins of lichenization in chlorophyte algae.</title>
        <authorList>
            <person name="Puginier C."/>
            <person name="Libourel C."/>
            <person name="Otte J."/>
            <person name="Skaloud P."/>
            <person name="Haon M."/>
            <person name="Grisel S."/>
            <person name="Petersen M."/>
            <person name="Berrin J.G."/>
            <person name="Delaux P.M."/>
            <person name="Dal Grande F."/>
            <person name="Keller J."/>
        </authorList>
    </citation>
    <scope>NUCLEOTIDE SEQUENCE [LARGE SCALE GENOMIC DNA]</scope>
    <source>
        <strain evidence="12 13">SAG 2145</strain>
    </source>
</reference>
<proteinExistence type="inferred from homology"/>
<dbReference type="Pfam" id="PF13967">
    <property type="entry name" value="RSN1_TM"/>
    <property type="match status" value="1"/>
</dbReference>
<dbReference type="InterPro" id="IPR032880">
    <property type="entry name" value="CSC1/OSCA1-like_N"/>
</dbReference>
<dbReference type="InterPro" id="IPR003864">
    <property type="entry name" value="CSC1/OSCA1-like_7TM"/>
</dbReference>
<feature type="transmembrane region" description="Helical" evidence="8">
    <location>
        <begin position="585"/>
        <end position="603"/>
    </location>
</feature>
<feature type="compositionally biased region" description="Basic and acidic residues" evidence="7">
    <location>
        <begin position="743"/>
        <end position="760"/>
    </location>
</feature>
<keyword evidence="6 8" id="KW-0472">Membrane</keyword>
<feature type="transmembrane region" description="Helical" evidence="8">
    <location>
        <begin position="522"/>
        <end position="542"/>
    </location>
</feature>
<evidence type="ECO:0000256" key="7">
    <source>
        <dbReference type="SAM" id="MobiDB-lite"/>
    </source>
</evidence>
<evidence type="ECO:0000259" key="9">
    <source>
        <dbReference type="Pfam" id="PF02714"/>
    </source>
</evidence>
<sequence>MTTDGKSLGIAVGIDAFVGFLALLFFELLRNSKFGNHFYEPKIFTAGGGLKRPPALPKGIFRWTIPTLSASRQTISNVAGADGAMYIMLLRFGIELFAVLSVATLIIILPTNIKGNAIARGLAASAGSTTFTDLDTVTMTNVARRSNLLWIHALVTWAATLWIFWMVWRYTKQALNLRMDYFMRTKKGAETHSVLVRDVPGQGGMFAMGGGGGENEPDRGSQKGDSGVASAVRGVLSRYNSIGKRRGFRHADQDAGSGNMSGSIELTRAENGASGDGDVVEEIHPMHNTSKLDPLVKEYKKLQQNLEDLVDDIKFRKLHGKPIKPKQVRVIGLRYGSWGLQKYGKKPVKVDALEFWPARLEHLQHEIKAEQPHAEDATLSNAFVTFKYRKEQVQAIQHPTRGCKIKAAPAPSDIVWQNIKLSGKQRKVRFMVIWVLFALLALFYMIPVGAIQAILEVQRLQNITPFKQLVNISFTRSLIESILPVIVLKLFLALLPKILAFMNTKQGISSRSGNDFGVVKKYFIFQVITVFFASFIGGSFFTQLKQWVKDPGSAVTIIGSAAPKTSIFFLTFIVLQALLASPIQFLRLFALLIYWLLTVMAGTERAKRRVWSQQSLLYGPYVPDHTIIILLGIVFCCVNPLLCVAACVYFCIVWLLEKYNMLYVWQETYQAGGKLWLSIIPQVLSGVFIFHIMMLGLLGIKESYSSIIVAPLPIIDLVFWLFCKRHFSRPMQMLSLDGAAQLDQKDEAHQEQPRPQRSGDLEAQQGPQPPDSAEQSYIDPSLMFDEQRHTQMLKELGDIKEVLQGSKILRSEVGEPEVNPQVRADDPWGHVYDGPGQTAGRDGSSQEHQFGRS</sequence>
<comment type="similarity">
    <text evidence="2">Belongs to the CSC1 (TC 1.A.17) family.</text>
</comment>
<feature type="transmembrane region" description="Helical" evidence="8">
    <location>
        <begin position="482"/>
        <end position="501"/>
    </location>
</feature>
<dbReference type="GO" id="GO:0005227">
    <property type="term" value="F:calcium-activated cation channel activity"/>
    <property type="evidence" value="ECO:0007669"/>
    <property type="project" value="InterPro"/>
</dbReference>
<evidence type="ECO:0000256" key="4">
    <source>
        <dbReference type="ARBA" id="ARBA00022692"/>
    </source>
</evidence>
<evidence type="ECO:0000256" key="3">
    <source>
        <dbReference type="ARBA" id="ARBA00022448"/>
    </source>
</evidence>
<dbReference type="Pfam" id="PF14703">
    <property type="entry name" value="PHM7_cyt"/>
    <property type="match status" value="1"/>
</dbReference>
<feature type="transmembrane region" description="Helical" evidence="8">
    <location>
        <begin position="675"/>
        <end position="698"/>
    </location>
</feature>
<keyword evidence="13" id="KW-1185">Reference proteome</keyword>
<dbReference type="InterPro" id="IPR027815">
    <property type="entry name" value="CSC1/OSCA1-like_cyt"/>
</dbReference>
<comment type="caution">
    <text evidence="12">The sequence shown here is derived from an EMBL/GenBank/DDBJ whole genome shotgun (WGS) entry which is preliminary data.</text>
</comment>
<feature type="transmembrane region" description="Helical" evidence="8">
    <location>
        <begin position="6"/>
        <end position="26"/>
    </location>
</feature>
<dbReference type="EMBL" id="JALJOS010000001">
    <property type="protein sequence ID" value="KAK9845038.1"/>
    <property type="molecule type" value="Genomic_DNA"/>
</dbReference>
<keyword evidence="3" id="KW-0813">Transport</keyword>
<dbReference type="Proteomes" id="UP001438707">
    <property type="component" value="Unassembled WGS sequence"/>
</dbReference>
<name>A0AAW1SH35_9CHLO</name>
<comment type="subcellular location">
    <subcellularLocation>
        <location evidence="1">Membrane</location>
        <topology evidence="1">Multi-pass membrane protein</topology>
    </subcellularLocation>
</comment>
<feature type="transmembrane region" description="Helical" evidence="8">
    <location>
        <begin position="92"/>
        <end position="113"/>
    </location>
</feature>
<organism evidence="12 13">
    <name type="scientific">Apatococcus lobatus</name>
    <dbReference type="NCBI Taxonomy" id="904363"/>
    <lineage>
        <taxon>Eukaryota</taxon>
        <taxon>Viridiplantae</taxon>
        <taxon>Chlorophyta</taxon>
        <taxon>core chlorophytes</taxon>
        <taxon>Trebouxiophyceae</taxon>
        <taxon>Chlorellales</taxon>
        <taxon>Chlorellaceae</taxon>
        <taxon>Apatococcus</taxon>
    </lineage>
</organism>
<evidence type="ECO:0000256" key="5">
    <source>
        <dbReference type="ARBA" id="ARBA00022989"/>
    </source>
</evidence>
<feature type="region of interest" description="Disordered" evidence="7">
    <location>
        <begin position="809"/>
        <end position="853"/>
    </location>
</feature>
<feature type="transmembrane region" description="Helical" evidence="8">
    <location>
        <begin position="430"/>
        <end position="455"/>
    </location>
</feature>
<dbReference type="AlphaFoldDB" id="A0AAW1SH35"/>
<evidence type="ECO:0000313" key="13">
    <source>
        <dbReference type="Proteomes" id="UP001438707"/>
    </source>
</evidence>
<evidence type="ECO:0000313" key="12">
    <source>
        <dbReference type="EMBL" id="KAK9845038.1"/>
    </source>
</evidence>
<evidence type="ECO:0000256" key="6">
    <source>
        <dbReference type="ARBA" id="ARBA00023136"/>
    </source>
</evidence>
<protein>
    <recommendedName>
        <fullName evidence="14">DUF221-domain-containing protein</fullName>
    </recommendedName>
</protein>
<dbReference type="InterPro" id="IPR045122">
    <property type="entry name" value="Csc1-like"/>
</dbReference>
<feature type="transmembrane region" description="Helical" evidence="8">
    <location>
        <begin position="149"/>
        <end position="168"/>
    </location>
</feature>
<accession>A0AAW1SH35</accession>
<gene>
    <name evidence="12" type="ORF">WJX74_009951</name>
</gene>
<dbReference type="Pfam" id="PF02714">
    <property type="entry name" value="RSN1_7TM"/>
    <property type="match status" value="1"/>
</dbReference>
<feature type="region of interest" description="Disordered" evidence="7">
    <location>
        <begin position="742"/>
        <end position="776"/>
    </location>
</feature>
<dbReference type="PANTHER" id="PTHR13018:SF5">
    <property type="entry name" value="RE44586P"/>
    <property type="match status" value="1"/>
</dbReference>
<feature type="domain" description="CSC1/OSCA1-like N-terminal transmembrane" evidence="10">
    <location>
        <begin position="9"/>
        <end position="169"/>
    </location>
</feature>
<dbReference type="GO" id="GO:0005886">
    <property type="term" value="C:plasma membrane"/>
    <property type="evidence" value="ECO:0007669"/>
    <property type="project" value="TreeGrafter"/>
</dbReference>
<keyword evidence="5 8" id="KW-1133">Transmembrane helix</keyword>
<evidence type="ECO:0008006" key="14">
    <source>
        <dbReference type="Google" id="ProtNLM"/>
    </source>
</evidence>